<feature type="compositionally biased region" description="Low complexity" evidence="1">
    <location>
        <begin position="48"/>
        <end position="66"/>
    </location>
</feature>
<keyword evidence="3" id="KW-1185">Reference proteome</keyword>
<feature type="region of interest" description="Disordered" evidence="1">
    <location>
        <begin position="43"/>
        <end position="82"/>
    </location>
</feature>
<name>A0A6A6IRM6_9PLEO</name>
<evidence type="ECO:0000313" key="2">
    <source>
        <dbReference type="EMBL" id="KAF2252250.1"/>
    </source>
</evidence>
<evidence type="ECO:0000313" key="3">
    <source>
        <dbReference type="Proteomes" id="UP000800094"/>
    </source>
</evidence>
<dbReference type="GeneID" id="54574506"/>
<proteinExistence type="predicted"/>
<accession>A0A6A6IRM6</accession>
<sequence>MQLILLNPTITILPLKELPPLAVGSFSLRSRLLPLAHATLCPSTPSERAASTAGRGTSTSGTVTSAWRPWQPASSPAPREHTSCGAARCARRNCGGRGRDSRPTVELSALSLCRSISTCMLLRILRSFLSGRPRQPSNHRTTVCMNAAAHNITL</sequence>
<dbReference type="RefSeq" id="XP_033687254.1">
    <property type="nucleotide sequence ID" value="XM_033821176.1"/>
</dbReference>
<organism evidence="2 3">
    <name type="scientific">Trematosphaeria pertusa</name>
    <dbReference type="NCBI Taxonomy" id="390896"/>
    <lineage>
        <taxon>Eukaryota</taxon>
        <taxon>Fungi</taxon>
        <taxon>Dikarya</taxon>
        <taxon>Ascomycota</taxon>
        <taxon>Pezizomycotina</taxon>
        <taxon>Dothideomycetes</taxon>
        <taxon>Pleosporomycetidae</taxon>
        <taxon>Pleosporales</taxon>
        <taxon>Massarineae</taxon>
        <taxon>Trematosphaeriaceae</taxon>
        <taxon>Trematosphaeria</taxon>
    </lineage>
</organism>
<dbReference type="EMBL" id="ML987192">
    <property type="protein sequence ID" value="KAF2252250.1"/>
    <property type="molecule type" value="Genomic_DNA"/>
</dbReference>
<dbReference type="AlphaFoldDB" id="A0A6A6IRM6"/>
<dbReference type="Proteomes" id="UP000800094">
    <property type="component" value="Unassembled WGS sequence"/>
</dbReference>
<gene>
    <name evidence="2" type="ORF">BU26DRAFT_254020</name>
</gene>
<reference evidence="2" key="1">
    <citation type="journal article" date="2020" name="Stud. Mycol.">
        <title>101 Dothideomycetes genomes: a test case for predicting lifestyles and emergence of pathogens.</title>
        <authorList>
            <person name="Haridas S."/>
            <person name="Albert R."/>
            <person name="Binder M."/>
            <person name="Bloem J."/>
            <person name="Labutti K."/>
            <person name="Salamov A."/>
            <person name="Andreopoulos B."/>
            <person name="Baker S."/>
            <person name="Barry K."/>
            <person name="Bills G."/>
            <person name="Bluhm B."/>
            <person name="Cannon C."/>
            <person name="Castanera R."/>
            <person name="Culley D."/>
            <person name="Daum C."/>
            <person name="Ezra D."/>
            <person name="Gonzalez J."/>
            <person name="Henrissat B."/>
            <person name="Kuo A."/>
            <person name="Liang C."/>
            <person name="Lipzen A."/>
            <person name="Lutzoni F."/>
            <person name="Magnuson J."/>
            <person name="Mondo S."/>
            <person name="Nolan M."/>
            <person name="Ohm R."/>
            <person name="Pangilinan J."/>
            <person name="Park H.-J."/>
            <person name="Ramirez L."/>
            <person name="Alfaro M."/>
            <person name="Sun H."/>
            <person name="Tritt A."/>
            <person name="Yoshinaga Y."/>
            <person name="Zwiers L.-H."/>
            <person name="Turgeon B."/>
            <person name="Goodwin S."/>
            <person name="Spatafora J."/>
            <person name="Crous P."/>
            <person name="Grigoriev I."/>
        </authorList>
    </citation>
    <scope>NUCLEOTIDE SEQUENCE</scope>
    <source>
        <strain evidence="2">CBS 122368</strain>
    </source>
</reference>
<protein>
    <submittedName>
        <fullName evidence="2">Uncharacterized protein</fullName>
    </submittedName>
</protein>
<evidence type="ECO:0000256" key="1">
    <source>
        <dbReference type="SAM" id="MobiDB-lite"/>
    </source>
</evidence>